<dbReference type="Proteomes" id="UP000298588">
    <property type="component" value="Chromosome"/>
</dbReference>
<evidence type="ECO:0000313" key="3">
    <source>
        <dbReference type="EMBL" id="QCK85998.1"/>
    </source>
</evidence>
<feature type="compositionally biased region" description="Basic and acidic residues" evidence="1">
    <location>
        <begin position="171"/>
        <end position="183"/>
    </location>
</feature>
<keyword evidence="2" id="KW-0732">Signal</keyword>
<dbReference type="AlphaFoldDB" id="A0A4D7QFQ0"/>
<evidence type="ECO:0000313" key="4">
    <source>
        <dbReference type="Proteomes" id="UP000298588"/>
    </source>
</evidence>
<dbReference type="OrthoDB" id="8451554at2"/>
<evidence type="ECO:0000256" key="1">
    <source>
        <dbReference type="SAM" id="MobiDB-lite"/>
    </source>
</evidence>
<feature type="signal peptide" evidence="2">
    <location>
        <begin position="1"/>
        <end position="27"/>
    </location>
</feature>
<dbReference type="Pfam" id="PF07813">
    <property type="entry name" value="LTXXQ"/>
    <property type="match status" value="1"/>
</dbReference>
<keyword evidence="4" id="KW-1185">Reference proteome</keyword>
<feature type="region of interest" description="Disordered" evidence="1">
    <location>
        <begin position="170"/>
        <end position="211"/>
    </location>
</feature>
<protein>
    <recommendedName>
        <fullName evidence="5">LTXXQ motif family protein</fullName>
    </recommendedName>
</protein>
<dbReference type="InterPro" id="IPR012899">
    <property type="entry name" value="LTXXQ"/>
</dbReference>
<name>A0A4D7QFQ0_9HYPH</name>
<accession>A0A4D7QFQ0</accession>
<reference evidence="3 4" key="1">
    <citation type="submission" date="2019-04" db="EMBL/GenBank/DDBJ databases">
        <title>Phreatobacter aquaticus sp. nov.</title>
        <authorList>
            <person name="Choi A."/>
            <person name="Baek K."/>
        </authorList>
    </citation>
    <scope>NUCLEOTIDE SEQUENCE [LARGE SCALE GENOMIC DNA]</scope>
    <source>
        <strain evidence="3 4">NMCR1094</strain>
    </source>
</reference>
<evidence type="ECO:0000256" key="2">
    <source>
        <dbReference type="SAM" id="SignalP"/>
    </source>
</evidence>
<dbReference type="EMBL" id="CP039865">
    <property type="protein sequence ID" value="QCK85998.1"/>
    <property type="molecule type" value="Genomic_DNA"/>
</dbReference>
<dbReference type="KEGG" id="paqt:E8L99_09630"/>
<dbReference type="GO" id="GO:0042597">
    <property type="term" value="C:periplasmic space"/>
    <property type="evidence" value="ECO:0007669"/>
    <property type="project" value="InterPro"/>
</dbReference>
<feature type="chain" id="PRO_5020535249" description="LTXXQ motif family protein" evidence="2">
    <location>
        <begin position="28"/>
        <end position="211"/>
    </location>
</feature>
<organism evidence="3 4">
    <name type="scientific">Phreatobacter aquaticus</name>
    <dbReference type="NCBI Taxonomy" id="2570229"/>
    <lineage>
        <taxon>Bacteria</taxon>
        <taxon>Pseudomonadati</taxon>
        <taxon>Pseudomonadota</taxon>
        <taxon>Alphaproteobacteria</taxon>
        <taxon>Hyphomicrobiales</taxon>
        <taxon>Phreatobacteraceae</taxon>
        <taxon>Phreatobacter</taxon>
    </lineage>
</organism>
<proteinExistence type="predicted"/>
<evidence type="ECO:0008006" key="5">
    <source>
        <dbReference type="Google" id="ProtNLM"/>
    </source>
</evidence>
<sequence length="211" mass="22524">MEVMSMKKSIIGAAVIASLLVGAVAIAQPGPQGQGGPGGGPGGRFERLSPEDRAAFLDGRMAAMKAMLRLTPDQEKHWPALEAALREAANQRFQRMQQRREMRNAQQQVDPVQRLRTAAERMAEGAATMKKIADAAQPLYASLDASQKARVDRMMSRGRGMMMGGMGGMRGEGRDWGHGHEGGGHWGRGWGGGQGPDGQGNRGPGQGPNRL</sequence>
<gene>
    <name evidence="3" type="ORF">E8L99_09630</name>
</gene>
<feature type="compositionally biased region" description="Gly residues" evidence="1">
    <location>
        <begin position="184"/>
        <end position="211"/>
    </location>
</feature>